<accession>A0A4R6Z9B8</accession>
<dbReference type="PRINTS" id="PR00469">
    <property type="entry name" value="PNDRDTASEII"/>
</dbReference>
<dbReference type="Proteomes" id="UP000295293">
    <property type="component" value="Unassembled WGS sequence"/>
</dbReference>
<dbReference type="AlphaFoldDB" id="A0A4R6Z9B8"/>
<dbReference type="PRINTS" id="PR00368">
    <property type="entry name" value="FADPNR"/>
</dbReference>
<dbReference type="Gene3D" id="3.50.50.60">
    <property type="entry name" value="FAD/NAD(P)-binding domain"/>
    <property type="match status" value="2"/>
</dbReference>
<dbReference type="PANTHER" id="PTHR42949:SF3">
    <property type="entry name" value="ANAEROBIC GLYCEROL-3-PHOSPHATE DEHYDROGENASE SUBUNIT B"/>
    <property type="match status" value="1"/>
</dbReference>
<dbReference type="InterPro" id="IPR041854">
    <property type="entry name" value="BFD-like_2Fe2S-bd_dom_sf"/>
</dbReference>
<proteinExistence type="predicted"/>
<reference evidence="3 4" key="1">
    <citation type="submission" date="2019-03" db="EMBL/GenBank/DDBJ databases">
        <title>Genomic Encyclopedia of Type Strains, Phase IV (KMG-IV): sequencing the most valuable type-strain genomes for metagenomic binning, comparative biology and taxonomic classification.</title>
        <authorList>
            <person name="Goeker M."/>
        </authorList>
    </citation>
    <scope>NUCLEOTIDE SEQUENCE [LARGE SCALE GENOMIC DNA]</scope>
    <source>
        <strain evidence="3 4">DSM 21667</strain>
    </source>
</reference>
<evidence type="ECO:0000259" key="2">
    <source>
        <dbReference type="Pfam" id="PF07992"/>
    </source>
</evidence>
<evidence type="ECO:0000313" key="3">
    <source>
        <dbReference type="EMBL" id="TDR48490.1"/>
    </source>
</evidence>
<dbReference type="InterPro" id="IPR036188">
    <property type="entry name" value="FAD/NAD-bd_sf"/>
</dbReference>
<organism evidence="3 4">
    <name type="scientific">Tahibacter aquaticus</name>
    <dbReference type="NCBI Taxonomy" id="520092"/>
    <lineage>
        <taxon>Bacteria</taxon>
        <taxon>Pseudomonadati</taxon>
        <taxon>Pseudomonadota</taxon>
        <taxon>Gammaproteobacteria</taxon>
        <taxon>Lysobacterales</taxon>
        <taxon>Rhodanobacteraceae</taxon>
        <taxon>Tahibacter</taxon>
    </lineage>
</organism>
<dbReference type="RefSeq" id="WP_133816614.1">
    <property type="nucleotide sequence ID" value="NZ_SNZH01000001.1"/>
</dbReference>
<dbReference type="GO" id="GO:0016491">
    <property type="term" value="F:oxidoreductase activity"/>
    <property type="evidence" value="ECO:0007669"/>
    <property type="project" value="UniProtKB-KW"/>
</dbReference>
<dbReference type="InterPro" id="IPR023753">
    <property type="entry name" value="FAD/NAD-binding_dom"/>
</dbReference>
<keyword evidence="4" id="KW-1185">Reference proteome</keyword>
<feature type="domain" description="FAD/NAD(P)-binding" evidence="2">
    <location>
        <begin position="7"/>
        <end position="295"/>
    </location>
</feature>
<name>A0A4R6Z9B8_9GAMM</name>
<dbReference type="EMBL" id="SNZH01000001">
    <property type="protein sequence ID" value="TDR48490.1"/>
    <property type="molecule type" value="Genomic_DNA"/>
</dbReference>
<dbReference type="InterPro" id="IPR017224">
    <property type="entry name" value="Opine_Oxase_asu/HCN_bsu"/>
</dbReference>
<evidence type="ECO:0000256" key="1">
    <source>
        <dbReference type="ARBA" id="ARBA00023002"/>
    </source>
</evidence>
<comment type="caution">
    <text evidence="3">The sequence shown here is derived from an EMBL/GenBank/DDBJ whole genome shotgun (WGS) entry which is preliminary data.</text>
</comment>
<dbReference type="SUPFAM" id="SSF51905">
    <property type="entry name" value="FAD/NAD(P)-binding domain"/>
    <property type="match status" value="1"/>
</dbReference>
<evidence type="ECO:0000313" key="4">
    <source>
        <dbReference type="Proteomes" id="UP000295293"/>
    </source>
</evidence>
<dbReference type="PIRSF" id="PIRSF037495">
    <property type="entry name" value="Opine_OX_OoxA/HcnB"/>
    <property type="match status" value="1"/>
</dbReference>
<keyword evidence="1" id="KW-0560">Oxidoreductase</keyword>
<dbReference type="InterPro" id="IPR051691">
    <property type="entry name" value="Metab_Enz_Cyan_OpOx_G3PDH"/>
</dbReference>
<dbReference type="Pfam" id="PF07992">
    <property type="entry name" value="Pyr_redox_2"/>
    <property type="match status" value="1"/>
</dbReference>
<protein>
    <submittedName>
        <fullName evidence="3">Thioredoxin reductase</fullName>
    </submittedName>
</protein>
<dbReference type="Gene3D" id="1.10.10.1100">
    <property type="entry name" value="BFD-like [2Fe-2S]-binding domain"/>
    <property type="match status" value="1"/>
</dbReference>
<sequence>MRELRSEVLVLGAGPAGIAAAVSAERAGARALLVDMQAEPGGQIWRGQWNKATDSTARRWLSALRASPVEGRYGLRLVDVPAPGEFVFDGADGPLRVHCERAVIAAGARERLLPFPGWTLPGVFGAGGLQVLAKNGWPVAGKRIVVAGSGPLLLAAAASLRSLGAQIVLIAEQSGWRDLAAFGSGLLGTPHKVVQAAGLWRKLIGVPYRTGSWVTQALGDNEVRSVIVRRGRQIVQLDCDALAVGYGLVPNTEIARALGCELRDGAVWVDMHQHTSVPGVYCAGEGTGIGGIDQALVQGEIAGCAAAGRAELAATAQRRRRGSERFAAHLRRHFGLRAELRSLAQDDTVLCRCENVAFGAAKACSSMRDARLQTRLGMGHCQARVCGAACEFLFGWGAATPRPPLAPAGLSCFNLSTSAENPQEPT</sequence>
<gene>
    <name evidence="3" type="ORF">DFR29_101110</name>
</gene>
<dbReference type="OrthoDB" id="9801699at2"/>
<dbReference type="PANTHER" id="PTHR42949">
    <property type="entry name" value="ANAEROBIC GLYCEROL-3-PHOSPHATE DEHYDROGENASE SUBUNIT B"/>
    <property type="match status" value="1"/>
</dbReference>